<evidence type="ECO:0000313" key="2">
    <source>
        <dbReference type="Proteomes" id="UP000555546"/>
    </source>
</evidence>
<dbReference type="Proteomes" id="UP000555546">
    <property type="component" value="Unassembled WGS sequence"/>
</dbReference>
<organism evidence="1 2">
    <name type="scientific">Brucella daejeonensis</name>
    <dbReference type="NCBI Taxonomy" id="659015"/>
    <lineage>
        <taxon>Bacteria</taxon>
        <taxon>Pseudomonadati</taxon>
        <taxon>Pseudomonadota</taxon>
        <taxon>Alphaproteobacteria</taxon>
        <taxon>Hyphomicrobiales</taxon>
        <taxon>Brucellaceae</taxon>
        <taxon>Brucella/Ochrobactrum group</taxon>
        <taxon>Brucella</taxon>
    </lineage>
</organism>
<proteinExistence type="predicted"/>
<dbReference type="RefSeq" id="WP_183657029.1">
    <property type="nucleotide sequence ID" value="NZ_JACIJG010000023.1"/>
</dbReference>
<reference evidence="1 2" key="1">
    <citation type="submission" date="2020-08" db="EMBL/GenBank/DDBJ databases">
        <title>Genomic Encyclopedia of Type Strains, Phase IV (KMG-IV): sequencing the most valuable type-strain genomes for metagenomic binning, comparative biology and taxonomic classification.</title>
        <authorList>
            <person name="Goeker M."/>
        </authorList>
    </citation>
    <scope>NUCLEOTIDE SEQUENCE [LARGE SCALE GENOMIC DNA]</scope>
    <source>
        <strain evidence="1 2">DSM 26944</strain>
    </source>
</reference>
<sequence>MAYESRTDVAVDAAALALIRVVDAGRRNFIAIFRNAAGPSLHLLKRVTRRHSLGARYPEHLVPDILAFRAAA</sequence>
<keyword evidence="2" id="KW-1185">Reference proteome</keyword>
<comment type="caution">
    <text evidence="1">The sequence shown here is derived from an EMBL/GenBank/DDBJ whole genome shotgun (WGS) entry which is preliminary data.</text>
</comment>
<name>A0A7W9B0P6_9HYPH</name>
<dbReference type="AlphaFoldDB" id="A0A7W9B0P6"/>
<evidence type="ECO:0000313" key="1">
    <source>
        <dbReference type="EMBL" id="MBB5704096.1"/>
    </source>
</evidence>
<accession>A0A7W9B0P6</accession>
<gene>
    <name evidence="1" type="ORF">FHS76_004011</name>
</gene>
<protein>
    <submittedName>
        <fullName evidence="1">Uncharacterized protein</fullName>
    </submittedName>
</protein>
<dbReference type="EMBL" id="JACIJG010000023">
    <property type="protein sequence ID" value="MBB5704096.1"/>
    <property type="molecule type" value="Genomic_DNA"/>
</dbReference>